<evidence type="ECO:0000313" key="3">
    <source>
        <dbReference type="Proteomes" id="UP000033699"/>
    </source>
</evidence>
<dbReference type="Proteomes" id="UP000033699">
    <property type="component" value="Unassembled WGS sequence"/>
</dbReference>
<comment type="caution">
    <text evidence="2">The sequence shown here is derived from an EMBL/GenBank/DDBJ whole genome shotgun (WGS) entry which is preliminary data.</text>
</comment>
<keyword evidence="3" id="KW-1185">Reference proteome</keyword>
<keyword evidence="1" id="KW-0812">Transmembrane</keyword>
<dbReference type="EMBL" id="JZKH01000050">
    <property type="protein sequence ID" value="KJS60120.1"/>
    <property type="molecule type" value="Genomic_DNA"/>
</dbReference>
<protein>
    <submittedName>
        <fullName evidence="2">Uncharacterized protein</fullName>
    </submittedName>
</protein>
<proteinExistence type="predicted"/>
<sequence length="140" mass="15658">MADQKLDLQSQARRAVLRLDRTERPRLVLLAISGPSQYLLGALFGGLLGLFLVKSYFISVTDRSVFIHRGPRLNPHPQELVHVVPLADAGRLISRVKLGRSWNALFLNLPGRARPTRLNVSFHSRSELDGFLRKLGAIQA</sequence>
<gene>
    <name evidence="2" type="ORF">VM95_22945</name>
</gene>
<dbReference type="AlphaFoldDB" id="A0A0F2TCR9"/>
<accession>A0A0F2TCR9</accession>
<organism evidence="2 3">
    <name type="scientific">Streptomyces rubellomurinus (strain ATCC 31215)</name>
    <dbReference type="NCBI Taxonomy" id="359131"/>
    <lineage>
        <taxon>Bacteria</taxon>
        <taxon>Bacillati</taxon>
        <taxon>Actinomycetota</taxon>
        <taxon>Actinomycetes</taxon>
        <taxon>Kitasatosporales</taxon>
        <taxon>Streptomycetaceae</taxon>
        <taxon>Streptomyces</taxon>
    </lineage>
</organism>
<evidence type="ECO:0000256" key="1">
    <source>
        <dbReference type="SAM" id="Phobius"/>
    </source>
</evidence>
<feature type="transmembrane region" description="Helical" evidence="1">
    <location>
        <begin position="27"/>
        <end position="53"/>
    </location>
</feature>
<dbReference type="RefSeq" id="WP_045699937.1">
    <property type="nucleotide sequence ID" value="NZ_JZKH01000050.1"/>
</dbReference>
<evidence type="ECO:0000313" key="2">
    <source>
        <dbReference type="EMBL" id="KJS60120.1"/>
    </source>
</evidence>
<keyword evidence="1" id="KW-0472">Membrane</keyword>
<keyword evidence="1" id="KW-1133">Transmembrane helix</keyword>
<dbReference type="OrthoDB" id="4560886at2"/>
<reference evidence="2 3" key="1">
    <citation type="submission" date="2015-02" db="EMBL/GenBank/DDBJ databases">
        <authorList>
            <person name="Ju K.-S."/>
            <person name="Doroghazi J.R."/>
            <person name="Metcalf W."/>
        </authorList>
    </citation>
    <scope>NUCLEOTIDE SEQUENCE [LARGE SCALE GENOMIC DNA]</scope>
    <source>
        <strain evidence="2 3">ATCC 31215</strain>
    </source>
</reference>
<name>A0A0F2TCR9_STRR3</name>
<dbReference type="PATRIC" id="fig|359131.3.peg.5470"/>